<evidence type="ECO:0000313" key="2">
    <source>
        <dbReference type="Proteomes" id="UP000241074"/>
    </source>
</evidence>
<keyword evidence="2" id="KW-1185">Reference proteome</keyword>
<gene>
    <name evidence="1" type="ORF">C7S18_21875</name>
</gene>
<proteinExistence type="predicted"/>
<dbReference type="EMBL" id="CP027860">
    <property type="protein sequence ID" value="AVP99660.1"/>
    <property type="molecule type" value="Genomic_DNA"/>
</dbReference>
<evidence type="ECO:0000313" key="1">
    <source>
        <dbReference type="EMBL" id="AVP99660.1"/>
    </source>
</evidence>
<dbReference type="KEGG" id="xba:C7S18_21875"/>
<protein>
    <submittedName>
        <fullName evidence="1">Uncharacterized protein</fullName>
    </submittedName>
</protein>
<reference evidence="1 2" key="1">
    <citation type="submission" date="2018-03" db="EMBL/GenBank/DDBJ databases">
        <title>Ahniella affigens gen. nov., sp. nov., a gammaproteobacterium isolated from sandy soil near a stream.</title>
        <authorList>
            <person name="Ko Y."/>
            <person name="Kim J.-H."/>
        </authorList>
    </citation>
    <scope>NUCLEOTIDE SEQUENCE [LARGE SCALE GENOMIC DNA]</scope>
    <source>
        <strain evidence="1 2">D13</strain>
    </source>
</reference>
<sequence>MTLAFGPCKWPECADESAVRSACRSSAHTERKNRCRKWLRERRSRSDVRRVSGMQTGQRMASKIVAALRLRRGSSILARFAGDHCGRDTAICAAQAMPRIEHACTGWWWCVMLVLGRKSVDAAHTSCVIDATQLHFFESQNTKRVDSQAHND</sequence>
<accession>A0A2P1PXV3</accession>
<organism evidence="1 2">
    <name type="scientific">Ahniella affigens</name>
    <dbReference type="NCBI Taxonomy" id="2021234"/>
    <lineage>
        <taxon>Bacteria</taxon>
        <taxon>Pseudomonadati</taxon>
        <taxon>Pseudomonadota</taxon>
        <taxon>Gammaproteobacteria</taxon>
        <taxon>Lysobacterales</taxon>
        <taxon>Rhodanobacteraceae</taxon>
        <taxon>Ahniella</taxon>
    </lineage>
</organism>
<dbReference type="Proteomes" id="UP000241074">
    <property type="component" value="Chromosome"/>
</dbReference>
<reference evidence="1 2" key="2">
    <citation type="submission" date="2018-03" db="EMBL/GenBank/DDBJ databases">
        <authorList>
            <person name="Keele B.F."/>
        </authorList>
    </citation>
    <scope>NUCLEOTIDE SEQUENCE [LARGE SCALE GENOMIC DNA]</scope>
    <source>
        <strain evidence="1 2">D13</strain>
    </source>
</reference>
<name>A0A2P1PXV3_9GAMM</name>
<dbReference type="AlphaFoldDB" id="A0A2P1PXV3"/>